<evidence type="ECO:0000313" key="2">
    <source>
        <dbReference type="Proteomes" id="UP000192578"/>
    </source>
</evidence>
<dbReference type="OrthoDB" id="6513831at2759"/>
<keyword evidence="2" id="KW-1185">Reference proteome</keyword>
<dbReference type="Gene3D" id="3.30.420.10">
    <property type="entry name" value="Ribonuclease H-like superfamily/Ribonuclease H"/>
    <property type="match status" value="1"/>
</dbReference>
<protein>
    <recommendedName>
        <fullName evidence="3">Tc1-like transposase DDE domain-containing protein</fullName>
    </recommendedName>
</protein>
<evidence type="ECO:0008006" key="3">
    <source>
        <dbReference type="Google" id="ProtNLM"/>
    </source>
</evidence>
<organism evidence="1 2">
    <name type="scientific">Hypsibius exemplaris</name>
    <name type="common">Freshwater tardigrade</name>
    <dbReference type="NCBI Taxonomy" id="2072580"/>
    <lineage>
        <taxon>Eukaryota</taxon>
        <taxon>Metazoa</taxon>
        <taxon>Ecdysozoa</taxon>
        <taxon>Tardigrada</taxon>
        <taxon>Eutardigrada</taxon>
        <taxon>Parachela</taxon>
        <taxon>Hypsibioidea</taxon>
        <taxon>Hypsibiidae</taxon>
        <taxon>Hypsibius</taxon>
    </lineage>
</organism>
<proteinExistence type="predicted"/>
<dbReference type="EMBL" id="MTYJ01000014">
    <property type="protein sequence ID" value="OQV23101.1"/>
    <property type="molecule type" value="Genomic_DNA"/>
</dbReference>
<sequence length="110" mass="12940">MHLFLVIRRAIPENGCMQLVMAESSHLYMVEPKAEVNAAYFIEKILIPMMLEDVPRLYGRDKKKVILHMDSARSHSAKQVYDWIDAMESSFLRKTNGWPTRLKCRRFINI</sequence>
<accession>A0A1W0X776</accession>
<dbReference type="InterPro" id="IPR036397">
    <property type="entry name" value="RNaseH_sf"/>
</dbReference>
<name>A0A1W0X776_HYPEX</name>
<comment type="caution">
    <text evidence="1">The sequence shown here is derived from an EMBL/GenBank/DDBJ whole genome shotgun (WGS) entry which is preliminary data.</text>
</comment>
<reference evidence="2" key="1">
    <citation type="submission" date="2017-01" db="EMBL/GenBank/DDBJ databases">
        <title>Comparative genomics of anhydrobiosis in the tardigrade Hypsibius dujardini.</title>
        <authorList>
            <person name="Yoshida Y."/>
            <person name="Koutsovoulos G."/>
            <person name="Laetsch D."/>
            <person name="Stevens L."/>
            <person name="Kumar S."/>
            <person name="Horikawa D."/>
            <person name="Ishino K."/>
            <person name="Komine S."/>
            <person name="Tomita M."/>
            <person name="Blaxter M."/>
            <person name="Arakawa K."/>
        </authorList>
    </citation>
    <scope>NUCLEOTIDE SEQUENCE [LARGE SCALE GENOMIC DNA]</scope>
    <source>
        <strain evidence="2">Z151</strain>
    </source>
</reference>
<evidence type="ECO:0000313" key="1">
    <source>
        <dbReference type="EMBL" id="OQV23101.1"/>
    </source>
</evidence>
<dbReference type="Proteomes" id="UP000192578">
    <property type="component" value="Unassembled WGS sequence"/>
</dbReference>
<dbReference type="GO" id="GO:0003676">
    <property type="term" value="F:nucleic acid binding"/>
    <property type="evidence" value="ECO:0007669"/>
    <property type="project" value="InterPro"/>
</dbReference>
<gene>
    <name evidence="1" type="ORF">BV898_03146</name>
</gene>
<dbReference type="AlphaFoldDB" id="A0A1W0X776"/>